<dbReference type="STRING" id="946362.F2U261"/>
<dbReference type="InterPro" id="IPR055129">
    <property type="entry name" value="YEATS_dom"/>
</dbReference>
<dbReference type="PANTHER" id="PTHR47573:SF1">
    <property type="entry name" value="PROTEIN AF-9 HOMOLOG"/>
    <property type="match status" value="1"/>
</dbReference>
<comment type="subcellular location">
    <subcellularLocation>
        <location evidence="4">Nucleus</location>
    </subcellularLocation>
</comment>
<dbReference type="CDD" id="cd16887">
    <property type="entry name" value="YEATS"/>
    <property type="match status" value="1"/>
</dbReference>
<sequence length="204" mass="23187">MAEKNVVHKRIVYGNTAHIIERSPDSPHTHEWKLYVQSATNEPLENFVKKVTFTLHPSFKPPTRVVDKPPFQVVENGWGEFEAQIKIQFHPTTLKSMTLRHIVRLFPSDKTITADDNSVVAESFDELVFSNPSDSMAKYLNKEPSPMLQPRARDYAAVETQQLKAIQAAKADLEAQMAAVQKQHKALEEESVALNQELAQLQRE</sequence>
<name>F2U261_SALR5</name>
<dbReference type="eggNOG" id="KOG3149">
    <property type="taxonomic scope" value="Eukaryota"/>
</dbReference>
<keyword evidence="1" id="KW-0805">Transcription regulation</keyword>
<dbReference type="KEGG" id="sre:PTSG_02424"/>
<evidence type="ECO:0000256" key="4">
    <source>
        <dbReference type="PROSITE-ProRule" id="PRU00376"/>
    </source>
</evidence>
<dbReference type="GO" id="GO:0005634">
    <property type="term" value="C:nucleus"/>
    <property type="evidence" value="ECO:0007669"/>
    <property type="project" value="UniProtKB-SubCell"/>
</dbReference>
<dbReference type="FunCoup" id="F2U261">
    <property type="interactions" value="1212"/>
</dbReference>
<evidence type="ECO:0000256" key="2">
    <source>
        <dbReference type="ARBA" id="ARBA00023163"/>
    </source>
</evidence>
<reference evidence="7" key="1">
    <citation type="submission" date="2009-08" db="EMBL/GenBank/DDBJ databases">
        <title>Annotation of Salpingoeca rosetta.</title>
        <authorList>
            <consortium name="The Broad Institute Genome Sequencing Platform"/>
            <person name="Russ C."/>
            <person name="Cuomo C."/>
            <person name="Burger G."/>
            <person name="Gray M.W."/>
            <person name="Holland P.W.H."/>
            <person name="King N."/>
            <person name="Lang F.B.F."/>
            <person name="Roger A.J."/>
            <person name="Ruiz-Trillo I."/>
            <person name="Young S.K."/>
            <person name="Zeng Q."/>
            <person name="Gargeya S."/>
            <person name="Alvarado L."/>
            <person name="Berlin A."/>
            <person name="Chapman S.B."/>
            <person name="Chen Z."/>
            <person name="Freedman E."/>
            <person name="Gellesch M."/>
            <person name="Goldberg J."/>
            <person name="Griggs A."/>
            <person name="Gujja S."/>
            <person name="Heilman E."/>
            <person name="Heiman D."/>
            <person name="Howarth C."/>
            <person name="Mehta T."/>
            <person name="Neiman D."/>
            <person name="Pearson M."/>
            <person name="Roberts A."/>
            <person name="Saif S."/>
            <person name="Shea T."/>
            <person name="Shenoy N."/>
            <person name="Sisk P."/>
            <person name="Stolte C."/>
            <person name="Sykes S."/>
            <person name="White J."/>
            <person name="Yandava C."/>
            <person name="Haas B."/>
            <person name="Nusbaum C."/>
            <person name="Birren B."/>
        </authorList>
    </citation>
    <scope>NUCLEOTIDE SEQUENCE</scope>
    <source>
        <strain evidence="7">ATCC 50818</strain>
    </source>
</reference>
<feature type="coiled-coil region" evidence="5">
    <location>
        <begin position="156"/>
        <end position="204"/>
    </location>
</feature>
<keyword evidence="5" id="KW-0175">Coiled coil</keyword>
<dbReference type="GeneID" id="16077509"/>
<proteinExistence type="predicted"/>
<dbReference type="PANTHER" id="PTHR47573">
    <property type="entry name" value="PROTEIN AF-9 HOMOLOG"/>
    <property type="match status" value="1"/>
</dbReference>
<dbReference type="GO" id="GO:0006355">
    <property type="term" value="P:regulation of DNA-templated transcription"/>
    <property type="evidence" value="ECO:0007669"/>
    <property type="project" value="InterPro"/>
</dbReference>
<feature type="domain" description="YEATS" evidence="6">
    <location>
        <begin position="1"/>
        <end position="143"/>
    </location>
</feature>
<dbReference type="InterPro" id="IPR005033">
    <property type="entry name" value="YEATS"/>
</dbReference>
<evidence type="ECO:0000256" key="5">
    <source>
        <dbReference type="SAM" id="Coils"/>
    </source>
</evidence>
<dbReference type="OrthoDB" id="16041at2759"/>
<dbReference type="InParanoid" id="F2U261"/>
<dbReference type="EMBL" id="GL832959">
    <property type="protein sequence ID" value="EGD81713.1"/>
    <property type="molecule type" value="Genomic_DNA"/>
</dbReference>
<evidence type="ECO:0000313" key="8">
    <source>
        <dbReference type="Proteomes" id="UP000007799"/>
    </source>
</evidence>
<organism evidence="7 8">
    <name type="scientific">Salpingoeca rosetta (strain ATCC 50818 / BSB-021)</name>
    <dbReference type="NCBI Taxonomy" id="946362"/>
    <lineage>
        <taxon>Eukaryota</taxon>
        <taxon>Choanoflagellata</taxon>
        <taxon>Craspedida</taxon>
        <taxon>Salpingoecidae</taxon>
        <taxon>Salpingoeca</taxon>
    </lineage>
</organism>
<accession>F2U261</accession>
<dbReference type="InterPro" id="IPR038704">
    <property type="entry name" value="YEAST_sf"/>
</dbReference>
<protein>
    <recommendedName>
        <fullName evidence="6">YEATS domain-containing protein</fullName>
    </recommendedName>
</protein>
<dbReference type="RefSeq" id="XP_004996917.1">
    <property type="nucleotide sequence ID" value="XM_004996860.1"/>
</dbReference>
<dbReference type="Gene3D" id="2.60.40.1970">
    <property type="entry name" value="YEATS domain"/>
    <property type="match status" value="1"/>
</dbReference>
<evidence type="ECO:0000256" key="1">
    <source>
        <dbReference type="ARBA" id="ARBA00023015"/>
    </source>
</evidence>
<evidence type="ECO:0000256" key="3">
    <source>
        <dbReference type="ARBA" id="ARBA00023242"/>
    </source>
</evidence>
<dbReference type="OMA" id="VKPYHNE"/>
<gene>
    <name evidence="7" type="ORF">PTSG_02424</name>
</gene>
<keyword evidence="8" id="KW-1185">Reference proteome</keyword>
<evidence type="ECO:0000313" key="7">
    <source>
        <dbReference type="EMBL" id="EGD81713.1"/>
    </source>
</evidence>
<dbReference type="Proteomes" id="UP000007799">
    <property type="component" value="Unassembled WGS sequence"/>
</dbReference>
<dbReference type="PROSITE" id="PS51037">
    <property type="entry name" value="YEATS"/>
    <property type="match status" value="1"/>
</dbReference>
<evidence type="ECO:0000259" key="6">
    <source>
        <dbReference type="PROSITE" id="PS51037"/>
    </source>
</evidence>
<keyword evidence="2" id="KW-0804">Transcription</keyword>
<dbReference type="AlphaFoldDB" id="F2U261"/>
<keyword evidence="3 4" id="KW-0539">Nucleus</keyword>
<dbReference type="Pfam" id="PF03366">
    <property type="entry name" value="YEATS"/>
    <property type="match status" value="1"/>
</dbReference>